<protein>
    <recommendedName>
        <fullName evidence="3">Short-chain dehydrogenase</fullName>
    </recommendedName>
</protein>
<dbReference type="Pfam" id="PF00106">
    <property type="entry name" value="adh_short"/>
    <property type="match status" value="1"/>
</dbReference>
<name>A0ABP9X436_9CHLR</name>
<evidence type="ECO:0000313" key="2">
    <source>
        <dbReference type="Proteomes" id="UP001428290"/>
    </source>
</evidence>
<reference evidence="1 2" key="1">
    <citation type="submission" date="2024-02" db="EMBL/GenBank/DDBJ databases">
        <title>Herpetosiphon gulosus NBRC 112829.</title>
        <authorList>
            <person name="Ichikawa N."/>
            <person name="Katano-Makiyama Y."/>
            <person name="Hidaka K."/>
        </authorList>
    </citation>
    <scope>NUCLEOTIDE SEQUENCE [LARGE SCALE GENOMIC DNA]</scope>
    <source>
        <strain evidence="1 2">NBRC 112829</strain>
    </source>
</reference>
<dbReference type="PANTHER" id="PTHR43544:SF2">
    <property type="entry name" value="OXIDOREDUCTASE"/>
    <property type="match status" value="1"/>
</dbReference>
<accession>A0ABP9X436</accession>
<proteinExistence type="predicted"/>
<evidence type="ECO:0008006" key="3">
    <source>
        <dbReference type="Google" id="ProtNLM"/>
    </source>
</evidence>
<organism evidence="1 2">
    <name type="scientific">Herpetosiphon gulosus</name>
    <dbReference type="NCBI Taxonomy" id="1973496"/>
    <lineage>
        <taxon>Bacteria</taxon>
        <taxon>Bacillati</taxon>
        <taxon>Chloroflexota</taxon>
        <taxon>Chloroflexia</taxon>
        <taxon>Herpetosiphonales</taxon>
        <taxon>Herpetosiphonaceae</taxon>
        <taxon>Herpetosiphon</taxon>
    </lineage>
</organism>
<dbReference type="Proteomes" id="UP001428290">
    <property type="component" value="Unassembled WGS sequence"/>
</dbReference>
<comment type="caution">
    <text evidence="1">The sequence shown here is derived from an EMBL/GenBank/DDBJ whole genome shotgun (WGS) entry which is preliminary data.</text>
</comment>
<dbReference type="InterPro" id="IPR051468">
    <property type="entry name" value="Fungal_SecMetab_SDRs"/>
</dbReference>
<keyword evidence="2" id="KW-1185">Reference proteome</keyword>
<dbReference type="PANTHER" id="PTHR43544">
    <property type="entry name" value="SHORT-CHAIN DEHYDROGENASE/REDUCTASE"/>
    <property type="match status" value="1"/>
</dbReference>
<dbReference type="EMBL" id="BAABRU010000015">
    <property type="protein sequence ID" value="GAA5530104.1"/>
    <property type="molecule type" value="Genomic_DNA"/>
</dbReference>
<dbReference type="PRINTS" id="PR00081">
    <property type="entry name" value="GDHRDH"/>
</dbReference>
<dbReference type="CDD" id="cd05233">
    <property type="entry name" value="SDR_c"/>
    <property type="match status" value="1"/>
</dbReference>
<gene>
    <name evidence="1" type="ORF">Hgul01_03922</name>
</gene>
<dbReference type="InterPro" id="IPR036291">
    <property type="entry name" value="NAD(P)-bd_dom_sf"/>
</dbReference>
<evidence type="ECO:0000313" key="1">
    <source>
        <dbReference type="EMBL" id="GAA5530104.1"/>
    </source>
</evidence>
<sequence>MFTHERSPCIQFSAEQIELCLTILQQIADDPTQIDQHDRFKSLVAKIYKQGRKAKSDRKRQQIVAHDQQLREQSLLLQQKRGQNSPPLLPSTPTSELQQANHCYICKQSYTSLHFFYHALCPACAELNYRKRQQRAELSGRVAVVTGGRIKIGYQLVLRLLRDRARVIVTTRFAHDCAKRLKAELDSHEWLDRVQIYGLDLRMLPAVEQFIAHLHATEPSIDILINNAAQTIKRPYEFYRPLVEAEYQASNDDQALLVHDQQQHLDWLKHGSNYALLGAGQHVIDHTHHDYDGLPLDYREHNSWSLLLDQIDTRELLEVQLINAVAPFMLNSQLKPLLLRSSFARRFIINVSAMEGQFQRASKTARHPHTNMAKAALNMLTRTSAQDYAQTDIFMNSVDTGWITDENPYAKQQMLQQTQGFYPPLDAIDGMARIYDPIVQGINHADEPLFGHFLKDYAPYPW</sequence>
<dbReference type="SUPFAM" id="SSF51735">
    <property type="entry name" value="NAD(P)-binding Rossmann-fold domains"/>
    <property type="match status" value="1"/>
</dbReference>
<dbReference type="Gene3D" id="3.40.50.720">
    <property type="entry name" value="NAD(P)-binding Rossmann-like Domain"/>
    <property type="match status" value="1"/>
</dbReference>
<dbReference type="InterPro" id="IPR002347">
    <property type="entry name" value="SDR_fam"/>
</dbReference>